<protein>
    <submittedName>
        <fullName evidence="1">Uncharacterized protein</fullName>
    </submittedName>
</protein>
<evidence type="ECO:0000313" key="2">
    <source>
        <dbReference type="Proteomes" id="UP000499080"/>
    </source>
</evidence>
<dbReference type="EMBL" id="BGPR01028596">
    <property type="protein sequence ID" value="GBN99835.1"/>
    <property type="molecule type" value="Genomic_DNA"/>
</dbReference>
<comment type="caution">
    <text evidence="1">The sequence shown here is derived from an EMBL/GenBank/DDBJ whole genome shotgun (WGS) entry which is preliminary data.</text>
</comment>
<dbReference type="AlphaFoldDB" id="A0A4Y2TL49"/>
<dbReference type="Proteomes" id="UP000499080">
    <property type="component" value="Unassembled WGS sequence"/>
</dbReference>
<keyword evidence="2" id="KW-1185">Reference proteome</keyword>
<reference evidence="1 2" key="1">
    <citation type="journal article" date="2019" name="Sci. Rep.">
        <title>Orb-weaving spider Araneus ventricosus genome elucidates the spidroin gene catalogue.</title>
        <authorList>
            <person name="Kono N."/>
            <person name="Nakamura H."/>
            <person name="Ohtoshi R."/>
            <person name="Moran D.A.P."/>
            <person name="Shinohara A."/>
            <person name="Yoshida Y."/>
            <person name="Fujiwara M."/>
            <person name="Mori M."/>
            <person name="Tomita M."/>
            <person name="Arakawa K."/>
        </authorList>
    </citation>
    <scope>NUCLEOTIDE SEQUENCE [LARGE SCALE GENOMIC DNA]</scope>
</reference>
<accession>A0A4Y2TL49</accession>
<name>A0A4Y2TL49_ARAVE</name>
<organism evidence="1 2">
    <name type="scientific">Araneus ventricosus</name>
    <name type="common">Orbweaver spider</name>
    <name type="synonym">Epeira ventricosa</name>
    <dbReference type="NCBI Taxonomy" id="182803"/>
    <lineage>
        <taxon>Eukaryota</taxon>
        <taxon>Metazoa</taxon>
        <taxon>Ecdysozoa</taxon>
        <taxon>Arthropoda</taxon>
        <taxon>Chelicerata</taxon>
        <taxon>Arachnida</taxon>
        <taxon>Araneae</taxon>
        <taxon>Araneomorphae</taxon>
        <taxon>Entelegynae</taxon>
        <taxon>Araneoidea</taxon>
        <taxon>Araneidae</taxon>
        <taxon>Araneus</taxon>
    </lineage>
</organism>
<proteinExistence type="predicted"/>
<evidence type="ECO:0000313" key="1">
    <source>
        <dbReference type="EMBL" id="GBN99835.1"/>
    </source>
</evidence>
<sequence length="100" mass="11434">MYRHSRSSFATIFNFTCTSTSSSKRDKTDNSSDKYHKCCINFFKAAPETVSSILSYDFKDFKKQRSCLGAFRAALQLSHGITYTVAMNNEMSLKPSHVRR</sequence>
<gene>
    <name evidence="1" type="ORF">AVEN_22546_1</name>
</gene>